<dbReference type="EMBL" id="MU154617">
    <property type="protein sequence ID" value="KAF9491520.1"/>
    <property type="molecule type" value="Genomic_DNA"/>
</dbReference>
<keyword evidence="2" id="KW-1185">Reference proteome</keyword>
<protein>
    <submittedName>
        <fullName evidence="1">Uncharacterized protein</fullName>
    </submittedName>
</protein>
<organism evidence="1 2">
    <name type="scientific">Pleurotus eryngii</name>
    <name type="common">Boletus of the steppes</name>
    <dbReference type="NCBI Taxonomy" id="5323"/>
    <lineage>
        <taxon>Eukaryota</taxon>
        <taxon>Fungi</taxon>
        <taxon>Dikarya</taxon>
        <taxon>Basidiomycota</taxon>
        <taxon>Agaricomycotina</taxon>
        <taxon>Agaricomycetes</taxon>
        <taxon>Agaricomycetidae</taxon>
        <taxon>Agaricales</taxon>
        <taxon>Pleurotineae</taxon>
        <taxon>Pleurotaceae</taxon>
        <taxon>Pleurotus</taxon>
    </lineage>
</organism>
<gene>
    <name evidence="1" type="ORF">BDN71DRAFT_1510288</name>
</gene>
<accession>A0A9P5ZRS7</accession>
<reference evidence="1" key="1">
    <citation type="submission" date="2020-11" db="EMBL/GenBank/DDBJ databases">
        <authorList>
            <consortium name="DOE Joint Genome Institute"/>
            <person name="Ahrendt S."/>
            <person name="Riley R."/>
            <person name="Andreopoulos W."/>
            <person name="Labutti K."/>
            <person name="Pangilinan J."/>
            <person name="Ruiz-Duenas F.J."/>
            <person name="Barrasa J.M."/>
            <person name="Sanchez-Garcia M."/>
            <person name="Camarero S."/>
            <person name="Miyauchi S."/>
            <person name="Serrano A."/>
            <person name="Linde D."/>
            <person name="Babiker R."/>
            <person name="Drula E."/>
            <person name="Ayuso-Fernandez I."/>
            <person name="Pacheco R."/>
            <person name="Padilla G."/>
            <person name="Ferreira P."/>
            <person name="Barriuso J."/>
            <person name="Kellner H."/>
            <person name="Castanera R."/>
            <person name="Alfaro M."/>
            <person name="Ramirez L."/>
            <person name="Pisabarro A.G."/>
            <person name="Kuo A."/>
            <person name="Tritt A."/>
            <person name="Lipzen A."/>
            <person name="He G."/>
            <person name="Yan M."/>
            <person name="Ng V."/>
            <person name="Cullen D."/>
            <person name="Martin F."/>
            <person name="Rosso M.-N."/>
            <person name="Henrissat B."/>
            <person name="Hibbett D."/>
            <person name="Martinez A.T."/>
            <person name="Grigoriev I.V."/>
        </authorList>
    </citation>
    <scope>NUCLEOTIDE SEQUENCE</scope>
    <source>
        <strain evidence="1">ATCC 90797</strain>
    </source>
</reference>
<evidence type="ECO:0000313" key="1">
    <source>
        <dbReference type="EMBL" id="KAF9491520.1"/>
    </source>
</evidence>
<dbReference type="Proteomes" id="UP000807025">
    <property type="component" value="Unassembled WGS sequence"/>
</dbReference>
<dbReference type="OrthoDB" id="2679495at2759"/>
<proteinExistence type="predicted"/>
<name>A0A9P5ZRS7_PLEER</name>
<dbReference type="AlphaFoldDB" id="A0A9P5ZRS7"/>
<sequence length="252" mass="28579">MRFTPRYYEPMSRTTIDYSWDVYITNLTKEIAPSSQNGRDITWLPYHQISHLQSLDAYLEALGVTSICNLPNGTGQLPTDDPQVFAGSLTLQLDTPPLPVHINPTPTHLTNYFLVRRFLLPTVPRHRPHYLPMLQSFAHLMRTGQDHFTQTNPITRYATVYTLDQIANFIRFNRALRQGNKTSCDPSPAGYFDFARIYNQEPLVQTKFSLFNDNRTIIISSPQKGLPTVVPGGNTINATACVMSTPIPKHNT</sequence>
<evidence type="ECO:0000313" key="2">
    <source>
        <dbReference type="Proteomes" id="UP000807025"/>
    </source>
</evidence>
<comment type="caution">
    <text evidence="1">The sequence shown here is derived from an EMBL/GenBank/DDBJ whole genome shotgun (WGS) entry which is preliminary data.</text>
</comment>